<evidence type="ECO:0000256" key="1">
    <source>
        <dbReference type="SAM" id="Phobius"/>
    </source>
</evidence>
<gene>
    <name evidence="2" type="ORF">HZS54_07300</name>
</gene>
<dbReference type="AlphaFoldDB" id="A0A7D5P5N9"/>
<feature type="transmembrane region" description="Helical" evidence="1">
    <location>
        <begin position="76"/>
        <end position="95"/>
    </location>
</feature>
<feature type="transmembrane region" description="Helical" evidence="1">
    <location>
        <begin position="12"/>
        <end position="35"/>
    </location>
</feature>
<proteinExistence type="predicted"/>
<dbReference type="GeneID" id="56082383"/>
<dbReference type="EMBL" id="CP058909">
    <property type="protein sequence ID" value="QLH81443.1"/>
    <property type="molecule type" value="Genomic_DNA"/>
</dbReference>
<organism evidence="2 3">
    <name type="scientific">Halosimplex pelagicum</name>
    <dbReference type="NCBI Taxonomy" id="869886"/>
    <lineage>
        <taxon>Archaea</taxon>
        <taxon>Methanobacteriati</taxon>
        <taxon>Methanobacteriota</taxon>
        <taxon>Stenosarchaea group</taxon>
        <taxon>Halobacteria</taxon>
        <taxon>Halobacteriales</taxon>
        <taxon>Haloarculaceae</taxon>
        <taxon>Halosimplex</taxon>
    </lineage>
</organism>
<keyword evidence="1" id="KW-0472">Membrane</keyword>
<keyword evidence="3" id="KW-1185">Reference proteome</keyword>
<dbReference type="KEGG" id="hpel:HZS54_07300"/>
<keyword evidence="1" id="KW-1133">Transmembrane helix</keyword>
<dbReference type="Proteomes" id="UP000509346">
    <property type="component" value="Chromosome"/>
</dbReference>
<feature type="transmembrane region" description="Helical" evidence="1">
    <location>
        <begin position="41"/>
        <end position="64"/>
    </location>
</feature>
<accession>A0A7D5P5N9</accession>
<evidence type="ECO:0000313" key="3">
    <source>
        <dbReference type="Proteomes" id="UP000509346"/>
    </source>
</evidence>
<evidence type="ECO:0000313" key="2">
    <source>
        <dbReference type="EMBL" id="QLH81443.1"/>
    </source>
</evidence>
<dbReference type="RefSeq" id="WP_179921444.1">
    <property type="nucleotide sequence ID" value="NZ_CP058909.1"/>
</dbReference>
<name>A0A7D5P5N9_9EURY</name>
<sequence length="113" mass="11335">MGTTSTSRSDRTFGYTAVAAVLVGLLVAGFGLLLVPQSVLGGLWIAAIGLSVLLAGVFSTTWAGQQLGVSDGNRRTLTISFVAVAVLLAVAFAVINGLGSIESAELTASVPAL</sequence>
<keyword evidence="1" id="KW-0812">Transmembrane</keyword>
<protein>
    <submittedName>
        <fullName evidence="2">Uncharacterized protein</fullName>
    </submittedName>
</protein>
<reference evidence="2 3" key="1">
    <citation type="submission" date="2020-07" db="EMBL/GenBank/DDBJ databases">
        <title>Halosimplex litoreum sp. nov. and Halosimplex rubrum sp. nov., isolated from different salt environments.</title>
        <authorList>
            <person name="Cui H."/>
        </authorList>
    </citation>
    <scope>NUCLEOTIDE SEQUENCE [LARGE SCALE GENOMIC DNA]</scope>
    <source>
        <strain evidence="2 3">R2</strain>
    </source>
</reference>